<gene>
    <name evidence="1" type="ORF">FGADI_4552</name>
</gene>
<accession>A0A8H4WYS9</accession>
<reference evidence="1" key="1">
    <citation type="journal article" date="2020" name="BMC Genomics">
        <title>Correction to: Identification and distribution of gene clusters required for synthesis of sphingolipid metabolism inhibitors in diverse species of the filamentous fungus Fusarium.</title>
        <authorList>
            <person name="Kim H.S."/>
            <person name="Lohmar J.M."/>
            <person name="Busman M."/>
            <person name="Brown D.W."/>
            <person name="Naumann T.A."/>
            <person name="Divon H.H."/>
            <person name="Lysoe E."/>
            <person name="Uhlig S."/>
            <person name="Proctor R.H."/>
        </authorList>
    </citation>
    <scope>NUCLEOTIDE SEQUENCE</scope>
    <source>
        <strain evidence="1">NRRL 45417</strain>
    </source>
</reference>
<evidence type="ECO:0000313" key="2">
    <source>
        <dbReference type="Proteomes" id="UP000604273"/>
    </source>
</evidence>
<comment type="caution">
    <text evidence="1">The sequence shown here is derived from an EMBL/GenBank/DDBJ whole genome shotgun (WGS) entry which is preliminary data.</text>
</comment>
<keyword evidence="2" id="KW-1185">Reference proteome</keyword>
<organism evidence="1 2">
    <name type="scientific">Fusarium gaditjirri</name>
    <dbReference type="NCBI Taxonomy" id="282569"/>
    <lineage>
        <taxon>Eukaryota</taxon>
        <taxon>Fungi</taxon>
        <taxon>Dikarya</taxon>
        <taxon>Ascomycota</taxon>
        <taxon>Pezizomycotina</taxon>
        <taxon>Sordariomycetes</taxon>
        <taxon>Hypocreomycetidae</taxon>
        <taxon>Hypocreales</taxon>
        <taxon>Nectriaceae</taxon>
        <taxon>Fusarium</taxon>
        <taxon>Fusarium nisikadoi species complex</taxon>
    </lineage>
</organism>
<reference evidence="1" key="2">
    <citation type="submission" date="2020-05" db="EMBL/GenBank/DDBJ databases">
        <authorList>
            <person name="Kim H.-S."/>
            <person name="Proctor R.H."/>
            <person name="Brown D.W."/>
        </authorList>
    </citation>
    <scope>NUCLEOTIDE SEQUENCE</scope>
    <source>
        <strain evidence="1">NRRL 45417</strain>
    </source>
</reference>
<name>A0A8H4WYS9_9HYPO</name>
<sequence length="314" mass="35510">MLDRLYFRLEHRAFELLVIWDIPLTKLRKWTSRTFDEFLSSLPEVPFKPTAEEQASLTFYVPFLIQLLRPQYSLQVIQNALKTWTLTQQDLDRFQKNYRTRQCPPSLLGTLGDSRTPHYKLDAISRPSQQLLALNDDDSELDRALHLDKMFPAVVGIHIDGYTTFDLSPELQRKASLASRRQEVCNRIERHNTCIYQYEWSDEFHLPVANQVIDDLEDNILSSTRDNILSSTGDNILSSTGDNILSSTGDNILSSTRDNILSSTGDNILSSTGDNILSSAEDNILSSLEDNILSSLEDNILSPQKANAGALIGC</sequence>
<protein>
    <submittedName>
        <fullName evidence="1">Uncharacterized protein</fullName>
    </submittedName>
</protein>
<evidence type="ECO:0000313" key="1">
    <source>
        <dbReference type="EMBL" id="KAF4955442.1"/>
    </source>
</evidence>
<dbReference type="Proteomes" id="UP000604273">
    <property type="component" value="Unassembled WGS sequence"/>
</dbReference>
<dbReference type="EMBL" id="JABFAI010000099">
    <property type="protein sequence ID" value="KAF4955442.1"/>
    <property type="molecule type" value="Genomic_DNA"/>
</dbReference>
<proteinExistence type="predicted"/>
<dbReference type="AlphaFoldDB" id="A0A8H4WYS9"/>
<dbReference type="OrthoDB" id="5088056at2759"/>